<keyword evidence="3" id="KW-1185">Reference proteome</keyword>
<reference evidence="2 3" key="1">
    <citation type="submission" date="2016-07" db="EMBL/GenBank/DDBJ databases">
        <title>Pervasive Adenine N6-methylation of Active Genes in Fungi.</title>
        <authorList>
            <consortium name="DOE Joint Genome Institute"/>
            <person name="Mondo S.J."/>
            <person name="Dannebaum R.O."/>
            <person name="Kuo R.C."/>
            <person name="Labutti K."/>
            <person name="Haridas S."/>
            <person name="Kuo A."/>
            <person name="Salamov A."/>
            <person name="Ahrendt S.R."/>
            <person name="Lipzen A."/>
            <person name="Sullivan W."/>
            <person name="Andreopoulos W.B."/>
            <person name="Clum A."/>
            <person name="Lindquist E."/>
            <person name="Daum C."/>
            <person name="Ramamoorthy G.K."/>
            <person name="Gryganskyi A."/>
            <person name="Culley D."/>
            <person name="Magnuson J.K."/>
            <person name="James T.Y."/>
            <person name="O'Malley M.A."/>
            <person name="Stajich J.E."/>
            <person name="Spatafora J.W."/>
            <person name="Visel A."/>
            <person name="Grigoriev I.V."/>
        </authorList>
    </citation>
    <scope>NUCLEOTIDE SEQUENCE [LARGE SCALE GENOMIC DNA]</scope>
    <source>
        <strain evidence="2 3">62-1032</strain>
    </source>
</reference>
<dbReference type="InParanoid" id="A0A1Y2E7G7"/>
<name>A0A1Y2E7G7_9BASI</name>
<protein>
    <submittedName>
        <fullName evidence="2">Uncharacterized protein</fullName>
    </submittedName>
</protein>
<feature type="compositionally biased region" description="Basic and acidic residues" evidence="1">
    <location>
        <begin position="104"/>
        <end position="121"/>
    </location>
</feature>
<feature type="region of interest" description="Disordered" evidence="1">
    <location>
        <begin position="1"/>
        <end position="23"/>
    </location>
</feature>
<evidence type="ECO:0000313" key="3">
    <source>
        <dbReference type="Proteomes" id="UP000193467"/>
    </source>
</evidence>
<gene>
    <name evidence="2" type="ORF">BCR35DRAFT_182060</name>
</gene>
<evidence type="ECO:0000256" key="1">
    <source>
        <dbReference type="SAM" id="MobiDB-lite"/>
    </source>
</evidence>
<dbReference type="AlphaFoldDB" id="A0A1Y2E7G7"/>
<proteinExistence type="predicted"/>
<accession>A0A1Y2E7G7</accession>
<feature type="region of interest" description="Disordered" evidence="1">
    <location>
        <begin position="90"/>
        <end position="149"/>
    </location>
</feature>
<feature type="compositionally biased region" description="Basic and acidic residues" evidence="1">
    <location>
        <begin position="137"/>
        <end position="149"/>
    </location>
</feature>
<organism evidence="2 3">
    <name type="scientific">Leucosporidium creatinivorum</name>
    <dbReference type="NCBI Taxonomy" id="106004"/>
    <lineage>
        <taxon>Eukaryota</taxon>
        <taxon>Fungi</taxon>
        <taxon>Dikarya</taxon>
        <taxon>Basidiomycota</taxon>
        <taxon>Pucciniomycotina</taxon>
        <taxon>Microbotryomycetes</taxon>
        <taxon>Leucosporidiales</taxon>
        <taxon>Leucosporidium</taxon>
    </lineage>
</organism>
<sequence length="149" mass="16877">MKNRNKAKTKHLPKHSRAARHPGAKRLQLKEVLLPRLGAERSILLKEKSDVLKEVEILHRRLNASETVSIIVQSYPISFISSTAPLADVLPSPGKQEATPRLLWPRETRRSCPKQPNDRRCSTTTVGRYGGASFPGEDERRDELLPELR</sequence>
<dbReference type="Proteomes" id="UP000193467">
    <property type="component" value="Unassembled WGS sequence"/>
</dbReference>
<evidence type="ECO:0000313" key="2">
    <source>
        <dbReference type="EMBL" id="ORY66805.1"/>
    </source>
</evidence>
<comment type="caution">
    <text evidence="2">The sequence shown here is derived from an EMBL/GenBank/DDBJ whole genome shotgun (WGS) entry which is preliminary data.</text>
</comment>
<dbReference type="EMBL" id="MCGR01000062">
    <property type="protein sequence ID" value="ORY66805.1"/>
    <property type="molecule type" value="Genomic_DNA"/>
</dbReference>